<dbReference type="InterPro" id="IPR058210">
    <property type="entry name" value="SACS/Nov_dom"/>
</dbReference>
<dbReference type="Pfam" id="PF00651">
    <property type="entry name" value="BTB"/>
    <property type="match status" value="1"/>
</dbReference>
<dbReference type="PROSITE" id="PS50097">
    <property type="entry name" value="BTB"/>
    <property type="match status" value="1"/>
</dbReference>
<dbReference type="Gene3D" id="3.30.710.10">
    <property type="entry name" value="Potassium Channel Kv1.1, Chain A"/>
    <property type="match status" value="1"/>
</dbReference>
<feature type="domain" description="BTB" evidence="1">
    <location>
        <begin position="2471"/>
        <end position="2546"/>
    </location>
</feature>
<keyword evidence="3" id="KW-1185">Reference proteome</keyword>
<dbReference type="OrthoDB" id="1262810at2759"/>
<accession>A0A166MQR1</accession>
<gene>
    <name evidence="2" type="ORF">FIBSPDRAFT_1042281</name>
</gene>
<dbReference type="NCBIfam" id="NF047352">
    <property type="entry name" value="P_loop_sacsin"/>
    <property type="match status" value="1"/>
</dbReference>
<dbReference type="CDD" id="cd18186">
    <property type="entry name" value="BTB_POZ_ZBTB_KLHL-like"/>
    <property type="match status" value="1"/>
</dbReference>
<dbReference type="SMART" id="SM00225">
    <property type="entry name" value="BTB"/>
    <property type="match status" value="1"/>
</dbReference>
<organism evidence="2 3">
    <name type="scientific">Athelia psychrophila</name>
    <dbReference type="NCBI Taxonomy" id="1759441"/>
    <lineage>
        <taxon>Eukaryota</taxon>
        <taxon>Fungi</taxon>
        <taxon>Dikarya</taxon>
        <taxon>Basidiomycota</taxon>
        <taxon>Agaricomycotina</taxon>
        <taxon>Agaricomycetes</taxon>
        <taxon>Agaricomycetidae</taxon>
        <taxon>Atheliales</taxon>
        <taxon>Atheliaceae</taxon>
        <taxon>Athelia</taxon>
    </lineage>
</organism>
<protein>
    <recommendedName>
        <fullName evidence="1">BTB domain-containing protein</fullName>
    </recommendedName>
</protein>
<dbReference type="STRING" id="436010.A0A166MQR1"/>
<dbReference type="Pfam" id="PF25794">
    <property type="entry name" value="SACS"/>
    <property type="match status" value="2"/>
</dbReference>
<evidence type="ECO:0000313" key="2">
    <source>
        <dbReference type="EMBL" id="KZP24217.1"/>
    </source>
</evidence>
<dbReference type="EMBL" id="KV417527">
    <property type="protein sequence ID" value="KZP24217.1"/>
    <property type="molecule type" value="Genomic_DNA"/>
</dbReference>
<sequence length="2625" mass="293860">MSFGEKPSLTASIAAILDAYPFSVGLLREFLQNSDDATASEQIFVLDSRTHPNSKLFHPELAGTQGPALLACNDSLFEESDWEAVQRPNESSKMADTNKIGKYGVGFRACYHVTDNPQILSDSSLAIFDPHRKFTETGGERFDFVEKSPQYKDQLSGFDFFLKGDHTKPCRKTIIRLPLRTLAGAMSSRIRGEVVEPSKIRKIFQSFIEEELGIVLLFLNSVTSIKIYEVDDNGTTCRAEAKALKRHSDVSQELNAESISTYILDVKVTRGGRAECQSWRIFNASFPRSNAVKLLSKRLGYDVAIALEKQKLHPNVAFAVPLDLDYLKQNKGRLYIYLPLPLSTGFPCHVHALFALAPDRQHLRNSEETGIVGVDSVHVEWNRLLFDTFIPYAWASMLLVLLRKDDFIDVFQAWPPPQPEKQGGDAGYWKNLPCELIKTIVGKNLAVWPIIPYTSNPLFLGLRSLLVAEESDDKEMLAALAMAGVQVTQPSTYIKALLEKTGVAFTPLKPDTTRDTLLTNLVALSRMQSDASALKHISSYLLSTGNIGLLVGLPLVRQANGELTSLESYWSSKPNHVLLDGASLNVFRDCDKDAIDLTQVSPYEAELFLAGPMMVNVATLDVKRILRYLKCAFANFGFDIDGATTGALSEDLIRWLISFWEWLAAWDLRSRFQLYKLIGTLPLIPTSRNTLLPVAQGVMEDAPPNVPSVFEALDGLGMTFIHTGMSELARLPLEEQGLIKSVKNGVHILDQLPPSPVYVMRRKTAERLRTHMLTVLASSVRSNPLTAEHAQKLRALPMFPILAMRPDAAKAAITIGAIDGIAKIISVDETSLLPVIPNTAYVEGCNLLQDILPGIIKKNNVVTMLTLAVDHIGTQSKHLQCTILDYMVNHQDDITNRHKKMLAQAPFVTVGIPTSGELRAAEQLFDPDGAFASLFPKHDFHIPSTSGEEDKAIVDGLRTLKLFRKTLGKDVIEERITHLAQSYREEESRGLALKLMQSIMDHNIDVRDVSNLRNSKWLPVAEGSHTDGLCTSEECHHRDAHAAALFDQALPSLQVKHMTESFMVALEWRAPLNLNVIITQLDHVTKQGPSESSFKKLRVIINELGQRVDGLTGCDVERLRDFTSGRLWIPISKAFFSATGRAVFSSPGIMPRGFHKIPGTLSEDAGTRRFICLMGCTESPTVDALLEELHSLQHLAVSEDRTSAAIDLLTSLADMELVIENGLPTLIPTAEDALHAISTVYYNDLQRHAVSPMPRIPEGCYLAHPLMKYELAKQLQMTFLGHRETQFKALLKTSRDIGESLINRIKGVLLQYSLQQAFTEFITNAVDAGAKHFAIMIDDWSAPSIRVISPLFGQLQSHSSLIVYNDSVFSEDDFDGIMDLGRGGKGDRTDTIGQFGLGALTMFHFTDAAMIVSGKYVMFLDPSRMHLPIQNQVSARMSLSDVKLCYPDHLTSVDGLYGFSLDSDHFQGTLFRLPLRKTRSPLSEQPLSTSELHHLIKNDYWDIAAQTLMFANVELIEAHHRDKQGEKLDLWFVKTKRGPEAHQEGHFTTHSLNIDASSHREGEHGEWHIFTYETKDELPSEFQLLPTKYRLQHPIKIAFAAGPQPSPSQGRFFATMPLPGASGLPVHFHAPFILTPDRRSTRVDDMEAKYNAWLLGTLAPPLYVYLLERLFHQRPNQLKDRWLWWPLINPMDPLTSSLYATHLSKTSRAICVSTTSEIISPSQATFFVDATLAEVRLLRFIDTSNLVEIPAAIQAAFGSSIRSLDPTFVKNAISTDAEKVKASFAGKTKQYMTVQDIQDVVRFLCTEKDMTLQGLPLLPLANSTLAAFQDALDYAPYSTPYYAWDSFSEAHSLFPSHRMVHPDFSIIKLGKSYNVSRLDGVAVQSLVSDRVKQSETLENCDEDYGVWVTSFWQGYKRMKIDEEDIATFPLVITTTPSSYVSLKKCKTNTVLVLAATQLRSILECLGVTAIALELCPPALQDILKSDIYNATVWNVVRFFQSMPASSIASRFTILNAGDRAFLAGWLTTRLIKPLPDNLKDTASHLPIWALLGDANGFVAASRANMLSSDATIFSADILHFSPAPLKQRLVAYSATLSYIFSKMGLTKQRLWSELGLTENRVLQPLDMAPYCRTLVAVLESNQWDPNASLVVPDGHNMLVKVRDLYSRSQPLFRSTFETFPDKLVHQDILDLEPRLRSYGLHMDMNFASFLVCVSTIHNEAPDSARRIERAAGLYRWYSETFPVQAEEQQWSQLNHFRFVPATASQRAAPYPSAYLNDNTRDRDLVSPQEVLLPVHEAIAWTQKVLFNPSDRLTIANQLIGVPTPIEVYMHLRVLALQIAPNYPPTPQLISDIRDTYNYLDKHTGDAEFRGALATHRNDALFLNVDNAKVGSWTWRSAAELYICTGLIKDIPNNNYWVVRKFLNNFSNLLGLAQVGEIKAAKAQAMPNSASKAELDSIVGAFNDMRVKTELTDVAFVAGDDDSEDRMQFHGHRDFLVSRSQFFHGLFCGSFEEAKPANEPFIVEDCGVDCLREILDYLYTWKIPEAEDEDALLEILKLADYWNIPILFEAMQIRIINLGLISVDTYSTLREKADLYHAVILQEACKVFETENMHEIKMFHDRRIVI</sequence>
<evidence type="ECO:0000313" key="3">
    <source>
        <dbReference type="Proteomes" id="UP000076532"/>
    </source>
</evidence>
<dbReference type="InterPro" id="IPR000210">
    <property type="entry name" value="BTB/POZ_dom"/>
</dbReference>
<evidence type="ECO:0000259" key="1">
    <source>
        <dbReference type="PROSITE" id="PS50097"/>
    </source>
</evidence>
<dbReference type="PANTHER" id="PTHR46919:SF2">
    <property type="entry name" value="SACSIN"/>
    <property type="match status" value="1"/>
</dbReference>
<dbReference type="InterPro" id="IPR011333">
    <property type="entry name" value="SKP1/BTB/POZ_sf"/>
</dbReference>
<dbReference type="InterPro" id="IPR036890">
    <property type="entry name" value="HATPase_C_sf"/>
</dbReference>
<name>A0A166MQR1_9AGAM</name>
<reference evidence="2 3" key="1">
    <citation type="journal article" date="2016" name="Mol. Biol. Evol.">
        <title>Comparative Genomics of Early-Diverging Mushroom-Forming Fungi Provides Insights into the Origins of Lignocellulose Decay Capabilities.</title>
        <authorList>
            <person name="Nagy L.G."/>
            <person name="Riley R."/>
            <person name="Tritt A."/>
            <person name="Adam C."/>
            <person name="Daum C."/>
            <person name="Floudas D."/>
            <person name="Sun H."/>
            <person name="Yadav J.S."/>
            <person name="Pangilinan J."/>
            <person name="Larsson K.H."/>
            <person name="Matsuura K."/>
            <person name="Barry K."/>
            <person name="Labutti K."/>
            <person name="Kuo R."/>
            <person name="Ohm R.A."/>
            <person name="Bhattacharya S.S."/>
            <person name="Shirouzu T."/>
            <person name="Yoshinaga Y."/>
            <person name="Martin F.M."/>
            <person name="Grigoriev I.V."/>
            <person name="Hibbett D.S."/>
        </authorList>
    </citation>
    <scope>NUCLEOTIDE SEQUENCE [LARGE SCALE GENOMIC DNA]</scope>
    <source>
        <strain evidence="2 3">CBS 109695</strain>
    </source>
</reference>
<proteinExistence type="predicted"/>
<dbReference type="SUPFAM" id="SSF54695">
    <property type="entry name" value="POZ domain"/>
    <property type="match status" value="1"/>
</dbReference>
<dbReference type="Proteomes" id="UP000076532">
    <property type="component" value="Unassembled WGS sequence"/>
</dbReference>
<dbReference type="SUPFAM" id="SSF55874">
    <property type="entry name" value="ATPase domain of HSP90 chaperone/DNA topoisomerase II/histidine kinase"/>
    <property type="match status" value="2"/>
</dbReference>
<dbReference type="PANTHER" id="PTHR46919">
    <property type="entry name" value="ZINC FINGER, C3HC4 TYPE (RING FINGER) FAMILY PROTEIN"/>
    <property type="match status" value="1"/>
</dbReference>